<evidence type="ECO:0000313" key="2">
    <source>
        <dbReference type="Proteomes" id="UP000799755"/>
    </source>
</evidence>
<proteinExistence type="predicted"/>
<evidence type="ECO:0000313" key="1">
    <source>
        <dbReference type="EMBL" id="KAF2464724.1"/>
    </source>
</evidence>
<accession>A0ACB6QCR3</accession>
<sequence length="175" mass="19974">LIKAFKKKLYHCCKATEKPFLTKQHKADQVQWAWEHLDWSDDQWAGIGWSDDMSAQAGPGEVWVTRRAEERFLPACCVARFKGYSSCIVWAMILRDMKGPLVCTNKKQLINSEVYIKHILPLYTGKELTLIEDNASIYTLKATIAAEQALGIPKISWPANSPDLNPIKNVWQILK</sequence>
<comment type="caution">
    <text evidence="1">The sequence shown here is derived from an EMBL/GenBank/DDBJ whole genome shotgun (WGS) entry which is preliminary data.</text>
</comment>
<gene>
    <name evidence="1" type="ORF">BDR25DRAFT_158465</name>
</gene>
<keyword evidence="2" id="KW-1185">Reference proteome</keyword>
<dbReference type="EMBL" id="MU003534">
    <property type="protein sequence ID" value="KAF2464724.1"/>
    <property type="molecule type" value="Genomic_DNA"/>
</dbReference>
<name>A0ACB6QCR3_9PLEO</name>
<dbReference type="Proteomes" id="UP000799755">
    <property type="component" value="Unassembled WGS sequence"/>
</dbReference>
<organism evidence="1 2">
    <name type="scientific">Lindgomyces ingoldianus</name>
    <dbReference type="NCBI Taxonomy" id="673940"/>
    <lineage>
        <taxon>Eukaryota</taxon>
        <taxon>Fungi</taxon>
        <taxon>Dikarya</taxon>
        <taxon>Ascomycota</taxon>
        <taxon>Pezizomycotina</taxon>
        <taxon>Dothideomycetes</taxon>
        <taxon>Pleosporomycetidae</taxon>
        <taxon>Pleosporales</taxon>
        <taxon>Lindgomycetaceae</taxon>
        <taxon>Lindgomyces</taxon>
    </lineage>
</organism>
<reference evidence="1" key="1">
    <citation type="journal article" date="2020" name="Stud. Mycol.">
        <title>101 Dothideomycetes genomes: a test case for predicting lifestyles and emergence of pathogens.</title>
        <authorList>
            <person name="Haridas S."/>
            <person name="Albert R."/>
            <person name="Binder M."/>
            <person name="Bloem J."/>
            <person name="Labutti K."/>
            <person name="Salamov A."/>
            <person name="Andreopoulos B."/>
            <person name="Baker S."/>
            <person name="Barry K."/>
            <person name="Bills G."/>
            <person name="Bluhm B."/>
            <person name="Cannon C."/>
            <person name="Castanera R."/>
            <person name="Culley D."/>
            <person name="Daum C."/>
            <person name="Ezra D."/>
            <person name="Gonzalez J."/>
            <person name="Henrissat B."/>
            <person name="Kuo A."/>
            <person name="Liang C."/>
            <person name="Lipzen A."/>
            <person name="Lutzoni F."/>
            <person name="Magnuson J."/>
            <person name="Mondo S."/>
            <person name="Nolan M."/>
            <person name="Ohm R."/>
            <person name="Pangilinan J."/>
            <person name="Park H.-J."/>
            <person name="Ramirez L."/>
            <person name="Alfaro M."/>
            <person name="Sun H."/>
            <person name="Tritt A."/>
            <person name="Yoshinaga Y."/>
            <person name="Zwiers L.-H."/>
            <person name="Turgeon B."/>
            <person name="Goodwin S."/>
            <person name="Spatafora J."/>
            <person name="Crous P."/>
            <person name="Grigoriev I."/>
        </authorList>
    </citation>
    <scope>NUCLEOTIDE SEQUENCE</scope>
    <source>
        <strain evidence="1">ATCC 200398</strain>
    </source>
</reference>
<feature type="non-terminal residue" evidence="1">
    <location>
        <position position="1"/>
    </location>
</feature>
<feature type="non-terminal residue" evidence="1">
    <location>
        <position position="175"/>
    </location>
</feature>
<protein>
    <submittedName>
        <fullName evidence="1">Uncharacterized protein</fullName>
    </submittedName>
</protein>